<protein>
    <recommendedName>
        <fullName evidence="1">KilA-N DNA-binding domain-containing protein</fullName>
    </recommendedName>
</protein>
<sequence length="345" mass="39869">MDKKDEIMLVNQESLTEKIYIIRGQKVMLDFELAEIYGYETKRFNEQVKNNIEKFDDDFRFQLTKEEWENLRSKISTSKSETGSGGRRYLPYVFSEAGIYMLMTVLKGELAVKQSKALIRTFKQMKDYIVENQGLIGQREFLQLSMQITSNVVEMQDLRRDLMNVEDKVAGLVDNLGSVVHKSELSELILDLSNPQLKYGFLLLNGEPIEANLAYKDIYSIAKKSIYIIDNYIGVKTLVLLKDIPSSVEITIFSDNVGKGLHTLEYQDFCKEYPFRKIKFQKSGGEFHDRYIIIDWNTDKQRIYHCGASSKDAGQRITTISEVVDQVVYADLINKLLKNPILKLK</sequence>
<proteinExistence type="predicted"/>
<dbReference type="AlphaFoldDB" id="F9P5X1"/>
<dbReference type="InterPro" id="IPR018873">
    <property type="entry name" value="KilA-N_DNA-bd_domain"/>
</dbReference>
<dbReference type="Pfam" id="PF10543">
    <property type="entry name" value="ORF6N"/>
    <property type="match status" value="1"/>
</dbReference>
<reference evidence="3 5" key="2">
    <citation type="submission" date="2013-09" db="EMBL/GenBank/DDBJ databases">
        <title>Genome Sequences of seven clinical isolates and type strains of anginosus group streptococci.</title>
        <authorList>
            <person name="Maruyama F."/>
            <person name="Sakurai A."/>
            <person name="Ogura Y."/>
            <person name="Homma H."/>
            <person name="Takahashi N."/>
            <person name="Ohtsubo Y."/>
            <person name="Hoshino T."/>
            <person name="Okahashi N."/>
            <person name="Nakagawa I."/>
            <person name="Kimura S."/>
            <person name="Fujiwara T."/>
            <person name="Hayashi T."/>
            <person name="Shintani S."/>
        </authorList>
    </citation>
    <scope>NUCLEOTIDE SEQUENCE [LARGE SCALE GENOMIC DNA]</scope>
    <source>
        <strain evidence="3">CCUG 46377</strain>
        <strain evidence="5">CCUG46377</strain>
    </source>
</reference>
<gene>
    <name evidence="3" type="ORF">ANG5_1960</name>
    <name evidence="2" type="ORF">HMPREF1042_0003</name>
</gene>
<keyword evidence="5" id="KW-1185">Reference proteome</keyword>
<evidence type="ECO:0000313" key="5">
    <source>
        <dbReference type="Proteomes" id="UP000016985"/>
    </source>
</evidence>
<evidence type="ECO:0000259" key="1">
    <source>
        <dbReference type="Pfam" id="PF10543"/>
    </source>
</evidence>
<dbReference type="eggNOG" id="COG1502">
    <property type="taxonomic scope" value="Bacteria"/>
</dbReference>
<reference evidence="2 4" key="1">
    <citation type="submission" date="2011-06" db="EMBL/GenBank/DDBJ databases">
        <authorList>
            <person name="Harkins D.M."/>
            <person name="Madupu R."/>
            <person name="Durkin A.S."/>
            <person name="Torralba M."/>
            <person name="Methe B."/>
            <person name="Sutton G.G."/>
            <person name="Nelson K.E."/>
        </authorList>
    </citation>
    <scope>NUCLEOTIDE SEQUENCE [LARGE SCALE GENOMIC DNA]</scope>
    <source>
        <strain evidence="2 4">SK1060</strain>
    </source>
</reference>
<dbReference type="RefSeq" id="WP_006267669.1">
    <property type="nucleotide sequence ID" value="NZ_BASX01000027.1"/>
</dbReference>
<evidence type="ECO:0000313" key="3">
    <source>
        <dbReference type="EMBL" id="GAD45432.1"/>
    </source>
</evidence>
<feature type="domain" description="KilA-N DNA-binding" evidence="1">
    <location>
        <begin position="17"/>
        <end position="105"/>
    </location>
</feature>
<organism evidence="2 4">
    <name type="scientific">Streptococcus constellatus subsp. pharyngis SK1060 = CCUG 46377</name>
    <dbReference type="NCBI Taxonomy" id="1035184"/>
    <lineage>
        <taxon>Bacteria</taxon>
        <taxon>Bacillati</taxon>
        <taxon>Bacillota</taxon>
        <taxon>Bacilli</taxon>
        <taxon>Lactobacillales</taxon>
        <taxon>Streptococcaceae</taxon>
        <taxon>Streptococcus</taxon>
        <taxon>Streptococcus anginosus group</taxon>
    </lineage>
</organism>
<dbReference type="Proteomes" id="UP000003287">
    <property type="component" value="Unassembled WGS sequence"/>
</dbReference>
<accession>F9P5X1</accession>
<dbReference type="Proteomes" id="UP000016985">
    <property type="component" value="Unassembled WGS sequence"/>
</dbReference>
<dbReference type="EMBL" id="BASX01000027">
    <property type="protein sequence ID" value="GAD45432.1"/>
    <property type="molecule type" value="Genomic_DNA"/>
</dbReference>
<name>F9P5X1_STRCV</name>
<evidence type="ECO:0000313" key="4">
    <source>
        <dbReference type="Proteomes" id="UP000003287"/>
    </source>
</evidence>
<dbReference type="EMBL" id="AFUP01000002">
    <property type="protein sequence ID" value="EGV09595.1"/>
    <property type="molecule type" value="Genomic_DNA"/>
</dbReference>
<evidence type="ECO:0000313" key="2">
    <source>
        <dbReference type="EMBL" id="EGV09595.1"/>
    </source>
</evidence>